<evidence type="ECO:0000256" key="1">
    <source>
        <dbReference type="SAM" id="MobiDB-lite"/>
    </source>
</evidence>
<proteinExistence type="predicted"/>
<feature type="region of interest" description="Disordered" evidence="1">
    <location>
        <begin position="150"/>
        <end position="171"/>
    </location>
</feature>
<feature type="region of interest" description="Disordered" evidence="1">
    <location>
        <begin position="1"/>
        <end position="114"/>
    </location>
</feature>
<dbReference type="EMBL" id="CP059322">
    <property type="protein sequence ID" value="QLQ39545.1"/>
    <property type="molecule type" value="Genomic_DNA"/>
</dbReference>
<accession>A0A7L6BCP6</accession>
<organism evidence="3 4">
    <name type="scientific">Micromonospora robiginosa</name>
    <dbReference type="NCBI Taxonomy" id="2749844"/>
    <lineage>
        <taxon>Bacteria</taxon>
        <taxon>Bacillati</taxon>
        <taxon>Actinomycetota</taxon>
        <taxon>Actinomycetes</taxon>
        <taxon>Micromonosporales</taxon>
        <taxon>Micromonosporaceae</taxon>
        <taxon>Micromonospora</taxon>
    </lineage>
</organism>
<keyword evidence="2" id="KW-1133">Transmembrane helix</keyword>
<feature type="compositionally biased region" description="Pro residues" evidence="1">
    <location>
        <begin position="50"/>
        <end position="63"/>
    </location>
</feature>
<dbReference type="AlphaFoldDB" id="A0A7L6BCP6"/>
<name>A0A7L6BCP6_9ACTN</name>
<evidence type="ECO:0000313" key="3">
    <source>
        <dbReference type="EMBL" id="QLQ39545.1"/>
    </source>
</evidence>
<feature type="transmembrane region" description="Helical" evidence="2">
    <location>
        <begin position="180"/>
        <end position="198"/>
    </location>
</feature>
<dbReference type="KEGG" id="mfeu:H1D33_12355"/>
<feature type="compositionally biased region" description="Pro residues" evidence="1">
    <location>
        <begin position="217"/>
        <end position="227"/>
    </location>
</feature>
<reference evidence="3 4" key="2">
    <citation type="journal article" date="2021" name="Mar. Drugs">
        <title>A New Micromonospora Strain with Antibiotic Activity Isolated from the Microbiome of a Mid-Atlantic Deep-Sea Sponge.</title>
        <authorList>
            <person name="Back C.R."/>
            <person name="Stennett H.L."/>
            <person name="Williams S.E."/>
            <person name="Wang L."/>
            <person name="Ojeda Gomez J."/>
            <person name="Abdulle O.M."/>
            <person name="Duffy T."/>
            <person name="Neal C."/>
            <person name="Mantell J."/>
            <person name="Jepson M.A."/>
            <person name="Hendry K.R."/>
            <person name="Powell D."/>
            <person name="Stach J.E.M."/>
            <person name="Essex-Lopresti A.E."/>
            <person name="Willis C.L."/>
            <person name="Curnow P."/>
            <person name="Race P.R."/>
        </authorList>
    </citation>
    <scope>NUCLEOTIDE SEQUENCE [LARGE SCALE GENOMIC DNA]</scope>
    <source>
        <strain evidence="3 4">28ISP2-46</strain>
    </source>
</reference>
<dbReference type="RefSeq" id="WP_181571931.1">
    <property type="nucleotide sequence ID" value="NZ_CP059322.2"/>
</dbReference>
<feature type="compositionally biased region" description="Low complexity" evidence="1">
    <location>
        <begin position="158"/>
        <end position="171"/>
    </location>
</feature>
<keyword evidence="2" id="KW-0472">Membrane</keyword>
<protein>
    <submittedName>
        <fullName evidence="3">Uncharacterized protein</fullName>
    </submittedName>
</protein>
<keyword evidence="4" id="KW-1185">Reference proteome</keyword>
<dbReference type="Proteomes" id="UP000510844">
    <property type="component" value="Chromosome"/>
</dbReference>
<keyword evidence="2" id="KW-0812">Transmembrane</keyword>
<sequence length="419" mass="41897">MAEDDITQSGIRVGGWLPAVRDGSDAAPPPAGPRRLPGDPDPAATVGPAPAVPAPTGPAPTGPAPTGLGTAGSASAWPPAGPDRDASWPSGALRSTGARPPVGGGATPVAPGRHTASESLGARVAGPVVALATRVRGGSSRLRTAYTRVSGGAGATAGSGAESPATRVGAARARRHRRRVVLAVVALSVSVAALAYSARPPASPQRRAGVPAAAPTDPTPAPTAAPPTVVPASGAPALPGGPLLNVDQQAVPAAVSLSLLGTRDWRHWGGTGADSVQRKQRGTGEIQDPGGARLEHNAGVSGLTWTDGTPTAREAGTRAGVFQRGAGKSFSLAVAGSGDLRTVRLFVGTFSAGARLDVSLSGGGDPAVREVALARGDRFYQYVIHFRTPRDQRLLISWRALTVTGGQNDGVSLEAITVS</sequence>
<feature type="region of interest" description="Disordered" evidence="1">
    <location>
        <begin position="198"/>
        <end position="227"/>
    </location>
</feature>
<gene>
    <name evidence="3" type="ORF">H1D33_12355</name>
</gene>
<feature type="region of interest" description="Disordered" evidence="1">
    <location>
        <begin position="270"/>
        <end position="312"/>
    </location>
</feature>
<evidence type="ECO:0000313" key="4">
    <source>
        <dbReference type="Proteomes" id="UP000510844"/>
    </source>
</evidence>
<feature type="compositionally biased region" description="Low complexity" evidence="1">
    <location>
        <begin position="64"/>
        <end position="78"/>
    </location>
</feature>
<reference evidence="4" key="1">
    <citation type="submission" date="2020-07" db="EMBL/GenBank/DDBJ databases">
        <title>A new Micromonospora strain with potent antibiotic activity isolated from the microbiome of a mid-Atlantic deep-sea sponge.</title>
        <authorList>
            <person name="Back C.R."/>
            <person name="Stennett H.L."/>
            <person name="Williams S.E."/>
            <person name="Wang L."/>
            <person name="Ojeda Gomez J."/>
            <person name="Abdulle O.M."/>
            <person name="Duffy T."/>
            <person name="Hendry K.R."/>
            <person name="Powell D."/>
            <person name="Stach J.E."/>
            <person name="Essex-Lopresti A.E."/>
            <person name="Willis C.L."/>
            <person name="Curnow P."/>
            <person name="Race P.R."/>
        </authorList>
    </citation>
    <scope>NUCLEOTIDE SEQUENCE [LARGE SCALE GENOMIC DNA]</scope>
    <source>
        <strain evidence="4">28ISP2-46</strain>
    </source>
</reference>
<feature type="compositionally biased region" description="Low complexity" evidence="1">
    <location>
        <begin position="96"/>
        <end position="113"/>
    </location>
</feature>
<evidence type="ECO:0000256" key="2">
    <source>
        <dbReference type="SAM" id="Phobius"/>
    </source>
</evidence>